<sequence>MHIPNKNRSSYCITTISALLTASQMGSPLKLLPSDAPSTHGSWLVALPLKKTSVFENHTQSHSSALATFPEHIETSSKNMFSIPLQDLGQDHTACT</sequence>
<evidence type="ECO:0000313" key="2">
    <source>
        <dbReference type="Proteomes" id="UP000607653"/>
    </source>
</evidence>
<protein>
    <submittedName>
        <fullName evidence="1">Uncharacterized protein</fullName>
    </submittedName>
</protein>
<dbReference type="EMBL" id="DUZY01000004">
    <property type="protein sequence ID" value="DAD37509.1"/>
    <property type="molecule type" value="Genomic_DNA"/>
</dbReference>
<evidence type="ECO:0000313" key="1">
    <source>
        <dbReference type="EMBL" id="DAD37509.1"/>
    </source>
</evidence>
<reference evidence="1 2" key="1">
    <citation type="journal article" date="2020" name="Mol. Biol. Evol.">
        <title>Distinct Expression and Methylation Patterns for Genes with Different Fates following a Single Whole-Genome Duplication in Flowering Plants.</title>
        <authorList>
            <person name="Shi T."/>
            <person name="Rahmani R.S."/>
            <person name="Gugger P.F."/>
            <person name="Wang M."/>
            <person name="Li H."/>
            <person name="Zhang Y."/>
            <person name="Li Z."/>
            <person name="Wang Q."/>
            <person name="Van de Peer Y."/>
            <person name="Marchal K."/>
            <person name="Chen J."/>
        </authorList>
    </citation>
    <scope>NUCLEOTIDE SEQUENCE [LARGE SCALE GENOMIC DNA]</scope>
    <source>
        <tissue evidence="1">Leaf</tissue>
    </source>
</reference>
<proteinExistence type="predicted"/>
<accession>A0A822Z212</accession>
<dbReference type="AlphaFoldDB" id="A0A822Z212"/>
<comment type="caution">
    <text evidence="1">The sequence shown here is derived from an EMBL/GenBank/DDBJ whole genome shotgun (WGS) entry which is preliminary data.</text>
</comment>
<name>A0A822Z212_NELNU</name>
<organism evidence="1 2">
    <name type="scientific">Nelumbo nucifera</name>
    <name type="common">Sacred lotus</name>
    <dbReference type="NCBI Taxonomy" id="4432"/>
    <lineage>
        <taxon>Eukaryota</taxon>
        <taxon>Viridiplantae</taxon>
        <taxon>Streptophyta</taxon>
        <taxon>Embryophyta</taxon>
        <taxon>Tracheophyta</taxon>
        <taxon>Spermatophyta</taxon>
        <taxon>Magnoliopsida</taxon>
        <taxon>Proteales</taxon>
        <taxon>Nelumbonaceae</taxon>
        <taxon>Nelumbo</taxon>
    </lineage>
</organism>
<gene>
    <name evidence="1" type="ORF">HUJ06_008150</name>
</gene>
<dbReference type="Proteomes" id="UP000607653">
    <property type="component" value="Unassembled WGS sequence"/>
</dbReference>
<keyword evidence="2" id="KW-1185">Reference proteome</keyword>